<dbReference type="Proteomes" id="UP000290204">
    <property type="component" value="Unassembled WGS sequence"/>
</dbReference>
<dbReference type="OrthoDB" id="1151370at2"/>
<name>A0A4Q1CJJ8_9BACT</name>
<dbReference type="EMBL" id="SDHW01000002">
    <property type="protein sequence ID" value="RXK60841.1"/>
    <property type="molecule type" value="Genomic_DNA"/>
</dbReference>
<gene>
    <name evidence="3" type="ORF">ESA94_10290</name>
</gene>
<sequence length="94" mass="10948">MFERLRTKWKVTPLQLVFILCTFAIGGSLTGFVGKRIMPLFGIESPWLYIPVYILLITLIWPMMVLLISIPFGQFRFFTGYLKKMGKRMGLVKK</sequence>
<feature type="domain" description="DUF6787" evidence="2">
    <location>
        <begin position="19"/>
        <end position="91"/>
    </location>
</feature>
<evidence type="ECO:0000256" key="1">
    <source>
        <dbReference type="SAM" id="Phobius"/>
    </source>
</evidence>
<feature type="transmembrane region" description="Helical" evidence="1">
    <location>
        <begin position="53"/>
        <end position="78"/>
    </location>
</feature>
<feature type="transmembrane region" description="Helical" evidence="1">
    <location>
        <begin position="12"/>
        <end position="33"/>
    </location>
</feature>
<evidence type="ECO:0000313" key="3">
    <source>
        <dbReference type="EMBL" id="RXK60841.1"/>
    </source>
</evidence>
<dbReference type="RefSeq" id="WP_129130802.1">
    <property type="nucleotide sequence ID" value="NZ_SDHW01000002.1"/>
</dbReference>
<proteinExistence type="predicted"/>
<keyword evidence="4" id="KW-1185">Reference proteome</keyword>
<organism evidence="3 4">
    <name type="scientific">Lacibacter luteus</name>
    <dbReference type="NCBI Taxonomy" id="2508719"/>
    <lineage>
        <taxon>Bacteria</taxon>
        <taxon>Pseudomonadati</taxon>
        <taxon>Bacteroidota</taxon>
        <taxon>Chitinophagia</taxon>
        <taxon>Chitinophagales</taxon>
        <taxon>Chitinophagaceae</taxon>
        <taxon>Lacibacter</taxon>
    </lineage>
</organism>
<keyword evidence="1" id="KW-0812">Transmembrane</keyword>
<evidence type="ECO:0000313" key="4">
    <source>
        <dbReference type="Proteomes" id="UP000290204"/>
    </source>
</evidence>
<protein>
    <recommendedName>
        <fullName evidence="2">DUF6787 domain-containing protein</fullName>
    </recommendedName>
</protein>
<dbReference type="Pfam" id="PF20584">
    <property type="entry name" value="DUF6787"/>
    <property type="match status" value="1"/>
</dbReference>
<evidence type="ECO:0000259" key="2">
    <source>
        <dbReference type="Pfam" id="PF20584"/>
    </source>
</evidence>
<accession>A0A4Q1CJJ8</accession>
<comment type="caution">
    <text evidence="3">The sequence shown here is derived from an EMBL/GenBank/DDBJ whole genome shotgun (WGS) entry which is preliminary data.</text>
</comment>
<dbReference type="AlphaFoldDB" id="A0A4Q1CJJ8"/>
<dbReference type="InterPro" id="IPR046714">
    <property type="entry name" value="DUF6787"/>
</dbReference>
<keyword evidence="1" id="KW-1133">Transmembrane helix</keyword>
<reference evidence="3 4" key="1">
    <citation type="submission" date="2019-01" db="EMBL/GenBank/DDBJ databases">
        <title>Lacibacter sp. strain TTM-7.</title>
        <authorList>
            <person name="Chen W.-M."/>
        </authorList>
    </citation>
    <scope>NUCLEOTIDE SEQUENCE [LARGE SCALE GENOMIC DNA]</scope>
    <source>
        <strain evidence="3 4">TTM-7</strain>
    </source>
</reference>
<keyword evidence="1" id="KW-0472">Membrane</keyword>